<keyword evidence="3" id="KW-1185">Reference proteome</keyword>
<dbReference type="EMBL" id="LVWA01000008">
    <property type="protein sequence ID" value="OKL39551.1"/>
    <property type="molecule type" value="Genomic_DNA"/>
</dbReference>
<dbReference type="SUPFAM" id="SSF55729">
    <property type="entry name" value="Acyl-CoA N-acyltransferases (Nat)"/>
    <property type="match status" value="1"/>
</dbReference>
<accession>A0A1Q5PBI5</accession>
<sequence length="557" mass="63724">MAVVTISNEEDIPLKDKKGGAPLITKLLVGEEAFKVLSEPMFKLEWDLLYGTCAWCTVFQSREFVETWYDIYREEYLPIVVTATEDNHLAGLLTMALPRTCVDEQGILKRPGRIVGAGQYEAEYQCWLSGRVYAEEFIKKALQSIAGTFRGCDIHFRYLPSAIPLAWVQADPYWRNRLILQPATRPLMAMRSPQFSKLFTKPEFKNKVNRLKRHGKFRFEIVTQKSYFEEILPELVLQYDFRQGAMFNKNQFFENPLKIRFLLAVFDKGLLHVSVLKVNQKIMAAIVAVAGKGWVHLGGINTHAPYKAKFLSPGFVHFIMLGKHLATSGFEVFDLTPGGDAYKERLATDHDLVYEMILPGTVISKTKRLLKKNLFSRLVQAGKRPMSVELTLRKEVYLLKAHVRSMLNPKLALSKLLAKQRRPMQIRPDWNETADPMMGVQENDLKELLLYTPAKYDVSRWEFLETAMRRLEAGDTCYTWSKDGQLMACAWLVDLVVDSENTAPEKPFQLELTYCQTAARKQLPAFLAAISRLLQGEGLMPLFVRNLCRSGFALDKV</sequence>
<gene>
    <name evidence="2" type="ORF">A3841_00970</name>
</gene>
<evidence type="ECO:0000259" key="1">
    <source>
        <dbReference type="Pfam" id="PF13480"/>
    </source>
</evidence>
<dbReference type="Proteomes" id="UP000186551">
    <property type="component" value="Unassembled WGS sequence"/>
</dbReference>
<evidence type="ECO:0000313" key="3">
    <source>
        <dbReference type="Proteomes" id="UP000186551"/>
    </source>
</evidence>
<dbReference type="RefSeq" id="WP_073852887.1">
    <property type="nucleotide sequence ID" value="NZ_LVWA01000008.1"/>
</dbReference>
<name>A0A1Q5PBI5_9BACT</name>
<dbReference type="Pfam" id="PF13480">
    <property type="entry name" value="Acetyltransf_6"/>
    <property type="match status" value="1"/>
</dbReference>
<proteinExistence type="predicted"/>
<evidence type="ECO:0000313" key="2">
    <source>
        <dbReference type="EMBL" id="OKL39551.1"/>
    </source>
</evidence>
<dbReference type="OrthoDB" id="500470at2"/>
<dbReference type="STRING" id="1797110.A3841_00970"/>
<protein>
    <recommendedName>
        <fullName evidence="1">BioF2-like acetyltransferase domain-containing protein</fullName>
    </recommendedName>
</protein>
<feature type="domain" description="BioF2-like acetyltransferase" evidence="1">
    <location>
        <begin position="204"/>
        <end position="344"/>
    </location>
</feature>
<dbReference type="InterPro" id="IPR038740">
    <property type="entry name" value="BioF2-like_GNAT_dom"/>
</dbReference>
<dbReference type="AlphaFoldDB" id="A0A1Q5PBI5"/>
<dbReference type="InterPro" id="IPR016181">
    <property type="entry name" value="Acyl_CoA_acyltransferase"/>
</dbReference>
<reference evidence="2 3" key="1">
    <citation type="submission" date="2016-03" db="EMBL/GenBank/DDBJ databases">
        <title>Genome sequence of Pontibacter sp. nov., of the family cytophagaceae, isolated from marine sediment of the Yellow Sea, China.</title>
        <authorList>
            <person name="Zhang G."/>
            <person name="Zhang R."/>
        </authorList>
    </citation>
    <scope>NUCLEOTIDE SEQUENCE [LARGE SCALE GENOMIC DNA]</scope>
    <source>
        <strain evidence="2 3">S10-8</strain>
    </source>
</reference>
<organism evidence="2 3">
    <name type="scientific">Pontibacter flavimaris</name>
    <dbReference type="NCBI Taxonomy" id="1797110"/>
    <lineage>
        <taxon>Bacteria</taxon>
        <taxon>Pseudomonadati</taxon>
        <taxon>Bacteroidota</taxon>
        <taxon>Cytophagia</taxon>
        <taxon>Cytophagales</taxon>
        <taxon>Hymenobacteraceae</taxon>
        <taxon>Pontibacter</taxon>
    </lineage>
</organism>
<comment type="caution">
    <text evidence="2">The sequence shown here is derived from an EMBL/GenBank/DDBJ whole genome shotgun (WGS) entry which is preliminary data.</text>
</comment>